<name>A0A1Y0EE87_9RHOB</name>
<dbReference type="EMBL" id="CP021431">
    <property type="protein sequence ID" value="ARU01956.1"/>
    <property type="molecule type" value="Genomic_DNA"/>
</dbReference>
<evidence type="ECO:0000313" key="1">
    <source>
        <dbReference type="EMBL" id="ARU01956.1"/>
    </source>
</evidence>
<dbReference type="RefSeq" id="WP_204248675.1">
    <property type="nucleotide sequence ID" value="NZ_CP021431.1"/>
</dbReference>
<proteinExistence type="predicted"/>
<evidence type="ECO:0000313" key="2">
    <source>
        <dbReference type="Proteomes" id="UP000195273"/>
    </source>
</evidence>
<sequence length="55" mass="6031">MRDQQNDIERIIAAIGAPPDAPLAMPRQDLEQPRAQPQPGLFPRLIGVFMPKAGP</sequence>
<dbReference type="Proteomes" id="UP000195273">
    <property type="component" value="Chromosome"/>
</dbReference>
<gene>
    <name evidence="1" type="ORF">LOKVESSMR4R_02661</name>
</gene>
<reference evidence="1 2" key="1">
    <citation type="submission" date="2017-05" db="EMBL/GenBank/DDBJ databases">
        <title>Genome Sequence of Loktanella vestfoldensis Strain SMR4r Isolated from a Culture of the Diatom Skeletonema marinoi.</title>
        <authorList>
            <person name="Topel M."/>
            <person name="Pinder M.I.M."/>
            <person name="Johansson O.N."/>
            <person name="Kourtchenko O."/>
            <person name="Godhe A."/>
            <person name="Clarke A.K."/>
        </authorList>
    </citation>
    <scope>NUCLEOTIDE SEQUENCE [LARGE SCALE GENOMIC DNA]</scope>
    <source>
        <strain evidence="1 2">SMR4r</strain>
    </source>
</reference>
<keyword evidence="2" id="KW-1185">Reference proteome</keyword>
<protein>
    <submittedName>
        <fullName evidence="1">Uncharacterized protein</fullName>
    </submittedName>
</protein>
<accession>A0A1Y0EE87</accession>
<dbReference type="AlphaFoldDB" id="A0A1Y0EE87"/>
<organism evidence="1 2">
    <name type="scientific">Yoonia vestfoldensis</name>
    <dbReference type="NCBI Taxonomy" id="245188"/>
    <lineage>
        <taxon>Bacteria</taxon>
        <taxon>Pseudomonadati</taxon>
        <taxon>Pseudomonadota</taxon>
        <taxon>Alphaproteobacteria</taxon>
        <taxon>Rhodobacterales</taxon>
        <taxon>Paracoccaceae</taxon>
        <taxon>Yoonia</taxon>
    </lineage>
</organism>
<dbReference type="KEGG" id="lvs:LOKVESSMR4R_02661"/>